<dbReference type="PROSITE" id="PS50142">
    <property type="entry name" value="RNASE_3_2"/>
    <property type="match status" value="1"/>
</dbReference>
<sequence length="316" mass="33465">MMFELYPGLRVGPSTKIRALVVNNSTLADISKRYKLPDRLRLHQAQALTLRASTHIQADVFEAFVGGLFRDQGLHAVQAWLRPLFEPFARDAYRIVLAQHTLPPLPPSMAHSPQASISTSSSPSPTNSSTSSNSSGEPAGPSAAPASGGVVTWGGPPSIGHLALFNQLVAKKNMKLEWVYSDGNEPGVIHLPAPGASHTCIHGASSAVGGPNAFVVAGECQAHVNASHLPSSTPHFTQLQPLGSEQQQLGFQGPGQWYADPGVPSTHLIKGTHTTPVWYAKAIVDGEFYGRGRGNTKKAAKNEAAKEGLVKLGVEV</sequence>
<dbReference type="InterPro" id="IPR014720">
    <property type="entry name" value="dsRBD_dom"/>
</dbReference>
<dbReference type="Pfam" id="PF00636">
    <property type="entry name" value="Ribonuclease_3"/>
    <property type="match status" value="1"/>
</dbReference>
<protein>
    <submittedName>
        <fullName evidence="6">Ribonuclease III</fullName>
    </submittedName>
</protein>
<feature type="domain" description="DRBM" evidence="4">
    <location>
        <begin position="284"/>
        <end position="314"/>
    </location>
</feature>
<reference evidence="6 7" key="1">
    <citation type="journal article" date="2019" name="Nat. Ecol. Evol.">
        <title>Megaphylogeny resolves global patterns of mushroom evolution.</title>
        <authorList>
            <person name="Varga T."/>
            <person name="Krizsan K."/>
            <person name="Foldi C."/>
            <person name="Dima B."/>
            <person name="Sanchez-Garcia M."/>
            <person name="Sanchez-Ramirez S."/>
            <person name="Szollosi G.J."/>
            <person name="Szarkandi J.G."/>
            <person name="Papp V."/>
            <person name="Albert L."/>
            <person name="Andreopoulos W."/>
            <person name="Angelini C."/>
            <person name="Antonin V."/>
            <person name="Barry K.W."/>
            <person name="Bougher N.L."/>
            <person name="Buchanan P."/>
            <person name="Buyck B."/>
            <person name="Bense V."/>
            <person name="Catcheside P."/>
            <person name="Chovatia M."/>
            <person name="Cooper J."/>
            <person name="Damon W."/>
            <person name="Desjardin D."/>
            <person name="Finy P."/>
            <person name="Geml J."/>
            <person name="Haridas S."/>
            <person name="Hughes K."/>
            <person name="Justo A."/>
            <person name="Karasinski D."/>
            <person name="Kautmanova I."/>
            <person name="Kiss B."/>
            <person name="Kocsube S."/>
            <person name="Kotiranta H."/>
            <person name="LaButti K.M."/>
            <person name="Lechner B.E."/>
            <person name="Liimatainen K."/>
            <person name="Lipzen A."/>
            <person name="Lukacs Z."/>
            <person name="Mihaltcheva S."/>
            <person name="Morgado L.N."/>
            <person name="Niskanen T."/>
            <person name="Noordeloos M.E."/>
            <person name="Ohm R.A."/>
            <person name="Ortiz-Santana B."/>
            <person name="Ovrebo C."/>
            <person name="Racz N."/>
            <person name="Riley R."/>
            <person name="Savchenko A."/>
            <person name="Shiryaev A."/>
            <person name="Soop K."/>
            <person name="Spirin V."/>
            <person name="Szebenyi C."/>
            <person name="Tomsovsky M."/>
            <person name="Tulloss R.E."/>
            <person name="Uehling J."/>
            <person name="Grigoriev I.V."/>
            <person name="Vagvolgyi C."/>
            <person name="Papp T."/>
            <person name="Martin F.M."/>
            <person name="Miettinen O."/>
            <person name="Hibbett D.S."/>
            <person name="Nagy L.G."/>
        </authorList>
    </citation>
    <scope>NUCLEOTIDE SEQUENCE [LARGE SCALE GENOMIC DNA]</scope>
    <source>
        <strain evidence="6 7">FP101781</strain>
    </source>
</reference>
<dbReference type="CDD" id="cd00593">
    <property type="entry name" value="RIBOc"/>
    <property type="match status" value="1"/>
</dbReference>
<evidence type="ECO:0000259" key="4">
    <source>
        <dbReference type="PROSITE" id="PS50137"/>
    </source>
</evidence>
<dbReference type="GO" id="GO:0004525">
    <property type="term" value="F:ribonuclease III activity"/>
    <property type="evidence" value="ECO:0007669"/>
    <property type="project" value="InterPro"/>
</dbReference>
<proteinExistence type="predicted"/>
<dbReference type="OrthoDB" id="2392202at2759"/>
<dbReference type="Pfam" id="PF00035">
    <property type="entry name" value="dsrm"/>
    <property type="match status" value="1"/>
</dbReference>
<dbReference type="STRING" id="71717.A0A4Y7TU23"/>
<dbReference type="AlphaFoldDB" id="A0A4Y7TU23"/>
<feature type="compositionally biased region" description="Low complexity" evidence="3">
    <location>
        <begin position="118"/>
        <end position="149"/>
    </location>
</feature>
<dbReference type="InterPro" id="IPR000999">
    <property type="entry name" value="RNase_III_dom"/>
</dbReference>
<dbReference type="EMBL" id="QPFP01000004">
    <property type="protein sequence ID" value="TEB37112.1"/>
    <property type="molecule type" value="Genomic_DNA"/>
</dbReference>
<dbReference type="GO" id="GO:0003723">
    <property type="term" value="F:RNA binding"/>
    <property type="evidence" value="ECO:0007669"/>
    <property type="project" value="UniProtKB-UniRule"/>
</dbReference>
<dbReference type="SUPFAM" id="SSF54768">
    <property type="entry name" value="dsRNA-binding domain-like"/>
    <property type="match status" value="1"/>
</dbReference>
<gene>
    <name evidence="6" type="ORF">FA13DRAFT_1726245</name>
</gene>
<feature type="domain" description="RNase III" evidence="5">
    <location>
        <begin position="1"/>
        <end position="73"/>
    </location>
</feature>
<evidence type="ECO:0000256" key="2">
    <source>
        <dbReference type="PROSITE-ProRule" id="PRU00266"/>
    </source>
</evidence>
<keyword evidence="7" id="KW-1185">Reference proteome</keyword>
<organism evidence="6 7">
    <name type="scientific">Coprinellus micaceus</name>
    <name type="common">Glistening ink-cap mushroom</name>
    <name type="synonym">Coprinus micaceus</name>
    <dbReference type="NCBI Taxonomy" id="71717"/>
    <lineage>
        <taxon>Eukaryota</taxon>
        <taxon>Fungi</taxon>
        <taxon>Dikarya</taxon>
        <taxon>Basidiomycota</taxon>
        <taxon>Agaricomycotina</taxon>
        <taxon>Agaricomycetes</taxon>
        <taxon>Agaricomycetidae</taxon>
        <taxon>Agaricales</taxon>
        <taxon>Agaricineae</taxon>
        <taxon>Psathyrellaceae</taxon>
        <taxon>Coprinellus</taxon>
    </lineage>
</organism>
<comment type="caution">
    <text evidence="6">The sequence shown here is derived from an EMBL/GenBank/DDBJ whole genome shotgun (WGS) entry which is preliminary data.</text>
</comment>
<evidence type="ECO:0000256" key="1">
    <source>
        <dbReference type="ARBA" id="ARBA00022884"/>
    </source>
</evidence>
<dbReference type="PROSITE" id="PS50137">
    <property type="entry name" value="DS_RBD"/>
    <property type="match status" value="1"/>
</dbReference>
<evidence type="ECO:0000313" key="6">
    <source>
        <dbReference type="EMBL" id="TEB37112.1"/>
    </source>
</evidence>
<dbReference type="InterPro" id="IPR036389">
    <property type="entry name" value="RNase_III_sf"/>
</dbReference>
<dbReference type="Gene3D" id="3.30.160.20">
    <property type="match status" value="1"/>
</dbReference>
<evidence type="ECO:0000256" key="3">
    <source>
        <dbReference type="SAM" id="MobiDB-lite"/>
    </source>
</evidence>
<dbReference type="Gene3D" id="1.10.1520.10">
    <property type="entry name" value="Ribonuclease III domain"/>
    <property type="match status" value="1"/>
</dbReference>
<evidence type="ECO:0000259" key="5">
    <source>
        <dbReference type="PROSITE" id="PS50142"/>
    </source>
</evidence>
<accession>A0A4Y7TU23</accession>
<keyword evidence="1 2" id="KW-0694">RNA-binding</keyword>
<name>A0A4Y7TU23_COPMI</name>
<dbReference type="Proteomes" id="UP000298030">
    <property type="component" value="Unassembled WGS sequence"/>
</dbReference>
<dbReference type="SUPFAM" id="SSF69065">
    <property type="entry name" value="RNase III domain-like"/>
    <property type="match status" value="1"/>
</dbReference>
<dbReference type="GO" id="GO:0006396">
    <property type="term" value="P:RNA processing"/>
    <property type="evidence" value="ECO:0007669"/>
    <property type="project" value="InterPro"/>
</dbReference>
<feature type="region of interest" description="Disordered" evidence="3">
    <location>
        <begin position="106"/>
        <end position="149"/>
    </location>
</feature>
<evidence type="ECO:0000313" key="7">
    <source>
        <dbReference type="Proteomes" id="UP000298030"/>
    </source>
</evidence>